<dbReference type="InterPro" id="IPR036691">
    <property type="entry name" value="Endo/exonu/phosph_ase_sf"/>
</dbReference>
<reference evidence="4" key="1">
    <citation type="submission" date="2012-01" db="EMBL/GenBank/DDBJ databases">
        <title>The Genome Sequence of Oreochromis niloticus (Nile Tilapia).</title>
        <authorList>
            <consortium name="Broad Institute Genome Assembly Team"/>
            <consortium name="Broad Institute Sequencing Platform"/>
            <person name="Di Palma F."/>
            <person name="Johnson J."/>
            <person name="Lander E.S."/>
            <person name="Lindblad-Toh K."/>
        </authorList>
    </citation>
    <scope>NUCLEOTIDE SEQUENCE [LARGE SCALE GENOMIC DNA]</scope>
</reference>
<dbReference type="GeneTree" id="ENSGT00940000163737"/>
<evidence type="ECO:0000313" key="4">
    <source>
        <dbReference type="Proteomes" id="UP000005207"/>
    </source>
</evidence>
<dbReference type="GO" id="GO:0003824">
    <property type="term" value="F:catalytic activity"/>
    <property type="evidence" value="ECO:0007669"/>
    <property type="project" value="InterPro"/>
</dbReference>
<dbReference type="Pfam" id="PF03372">
    <property type="entry name" value="Exo_endo_phos"/>
    <property type="match status" value="1"/>
</dbReference>
<dbReference type="Gene3D" id="3.60.10.10">
    <property type="entry name" value="Endonuclease/exonuclease/phosphatase"/>
    <property type="match status" value="1"/>
</dbReference>
<dbReference type="CDD" id="cd01650">
    <property type="entry name" value="RT_nLTR_like"/>
    <property type="match status" value="1"/>
</dbReference>
<dbReference type="CDD" id="cd09076">
    <property type="entry name" value="L1-EN"/>
    <property type="match status" value="1"/>
</dbReference>
<organism evidence="3 4">
    <name type="scientific">Oreochromis niloticus</name>
    <name type="common">Nile tilapia</name>
    <name type="synonym">Tilapia nilotica</name>
    <dbReference type="NCBI Taxonomy" id="8128"/>
    <lineage>
        <taxon>Eukaryota</taxon>
        <taxon>Metazoa</taxon>
        <taxon>Chordata</taxon>
        <taxon>Craniata</taxon>
        <taxon>Vertebrata</taxon>
        <taxon>Euteleostomi</taxon>
        <taxon>Actinopterygii</taxon>
        <taxon>Neopterygii</taxon>
        <taxon>Teleostei</taxon>
        <taxon>Neoteleostei</taxon>
        <taxon>Acanthomorphata</taxon>
        <taxon>Ovalentaria</taxon>
        <taxon>Cichlomorphae</taxon>
        <taxon>Cichliformes</taxon>
        <taxon>Cichlidae</taxon>
        <taxon>African cichlids</taxon>
        <taxon>Pseudocrenilabrinae</taxon>
        <taxon>Oreochromini</taxon>
        <taxon>Oreochromis</taxon>
    </lineage>
</organism>
<dbReference type="Ensembl" id="ENSONIT00000062930.1">
    <property type="protein sequence ID" value="ENSONIP00000034625.1"/>
    <property type="gene ID" value="ENSONIG00000034083.1"/>
</dbReference>
<dbReference type="InterPro" id="IPR043502">
    <property type="entry name" value="DNA/RNA_pol_sf"/>
</dbReference>
<dbReference type="InterPro" id="IPR000477">
    <property type="entry name" value="RT_dom"/>
</dbReference>
<dbReference type="Pfam" id="PF00078">
    <property type="entry name" value="RVT_1"/>
    <property type="match status" value="1"/>
</dbReference>
<protein>
    <recommendedName>
        <fullName evidence="2">Reverse transcriptase domain-containing protein</fullName>
    </recommendedName>
</protein>
<accession>A0A669BJQ0</accession>
<evidence type="ECO:0000313" key="3">
    <source>
        <dbReference type="Ensembl" id="ENSONIP00000034625.1"/>
    </source>
</evidence>
<sequence>MADLHFSSLKILSLNVRGIRDSTKRKSIFIFCRRKNADLIFLQETHSSDNDVKFWKAQWGDQCYFCHASQHSAGVAILLNNFKGNIIESLSSDEGRWIILVFKLDNTFFIVCNLYSHNNTTQAKSICIQLSEKLDFLKSKYKGAHMILGGDYNDAPDDLIDRVPIRISQHSRFKSTAFFCEQLAVIDVWRFFNSNTKEFTWSNANGSLQSRIDLWLISSSCLHFVSESSHDFAPLTDHKLITIHLVGNKQSQSKLRGFWKLNNNLLNDDTFCSIVEKTAEQIFGDANMNHTLKWEFFKFKVREAAIRRSKEIKKRNDTKEISIMNELNILMKKDALSDDEEIKLKRLKEEIDNAYINMAKGAFIRSKAKWLELGERNSSYFFALEKRNQRRNNISALKIDNNITTNHLDISKHVGSFYKDIYKSNCNINDCDRFIESVKNFAPTISENFKTNCERPITKSEISEAIRSMKKGKSPGNDGLSVEFYLQFWDIIVDPLLELFKECLDRKEMSTSMKQGIITLIPKPDKDLLVIENWRPITLLNIDYKIISLVYAKRLKKNLDEIIAETQTGFMTNRHISSNIRLIFDLLDYSDNIDDDSLIVFLDFYKAFDTVEHYFLFKALKTFGFGPNFVSTIEMFYKNIDSCVILYPNTTKRFPVMRSVRQGCPISPFLFLIVAELLSLHILNSPVIKGLSIFGKEIRVTQLADDTVLLLKNKDQIENAISLINEFSIASGLKLNKSKCEILCLYQSNVKSLYNIPVKTCVRYLGIHVCKNDTERQQLNFSPRMEKTKTILNLWLQRDLSIFGRILLTKAEGVSRFVYPALSLNVYDSTCKNVNNLFVNFVWKNKHHHLKKSLLCGPKDKGGFGLLDFMDLNYTFKVKWLKECLKSPGSLWHFIPHNIFRNVGGLQFLLSCNYSISKLPVKMSAFYQQALLAWKLCYSHNFSPHRSIIWNNECITKRNKSLYLQNWIDKNIIYLKDLFDSEGQLLSYNDFITEKTFPIKFKDFSSVVKSVPSGLTELMKSYKKQNTPHASVSTLYINGIDLLSKKCTNKHIRECLYNAKKITPRGKFFWNATFDNINWDKAWLVPFRFCITNKVRELHLKILHNIYPSNTYISRFCDTDRKCTFCKTELESVIHLFYGCSYSATFWRKLENYILCKTTYKIKIEGKNIITYFETKEKKICTIVNLYILLGKFHIHKCKFQNSTPSFNLFLIEIEYYLNSLKLTSNKKGLSLIEIHSEMFNE</sequence>
<dbReference type="Proteomes" id="UP000005207">
    <property type="component" value="Linkage group LG13"/>
</dbReference>
<evidence type="ECO:0000259" key="2">
    <source>
        <dbReference type="PROSITE" id="PS50878"/>
    </source>
</evidence>
<dbReference type="PANTHER" id="PTHR31635">
    <property type="entry name" value="REVERSE TRANSCRIPTASE DOMAIN-CONTAINING PROTEIN-RELATED"/>
    <property type="match status" value="1"/>
</dbReference>
<dbReference type="PROSITE" id="PS50878">
    <property type="entry name" value="RT_POL"/>
    <property type="match status" value="1"/>
</dbReference>
<dbReference type="OMA" id="IMSCFQV"/>
<dbReference type="SUPFAM" id="SSF56219">
    <property type="entry name" value="DNase I-like"/>
    <property type="match status" value="1"/>
</dbReference>
<proteinExistence type="predicted"/>
<name>A0A669BJQ0_ORENI</name>
<feature type="coiled-coil region" evidence="1">
    <location>
        <begin position="330"/>
        <end position="357"/>
    </location>
</feature>
<feature type="domain" description="Reverse transcriptase" evidence="2">
    <location>
        <begin position="502"/>
        <end position="769"/>
    </location>
</feature>
<evidence type="ECO:0000256" key="1">
    <source>
        <dbReference type="SAM" id="Coils"/>
    </source>
</evidence>
<dbReference type="SUPFAM" id="SSF56672">
    <property type="entry name" value="DNA/RNA polymerases"/>
    <property type="match status" value="1"/>
</dbReference>
<reference evidence="3" key="3">
    <citation type="submission" date="2025-09" db="UniProtKB">
        <authorList>
            <consortium name="Ensembl"/>
        </authorList>
    </citation>
    <scope>IDENTIFICATION</scope>
</reference>
<keyword evidence="1" id="KW-0175">Coiled coil</keyword>
<dbReference type="InterPro" id="IPR005135">
    <property type="entry name" value="Endo/exonuclease/phosphatase"/>
</dbReference>
<reference evidence="3" key="2">
    <citation type="submission" date="2025-08" db="UniProtKB">
        <authorList>
            <consortium name="Ensembl"/>
        </authorList>
    </citation>
    <scope>IDENTIFICATION</scope>
</reference>
<keyword evidence="4" id="KW-1185">Reference proteome</keyword>
<dbReference type="PANTHER" id="PTHR31635:SF196">
    <property type="entry name" value="REVERSE TRANSCRIPTASE DOMAIN-CONTAINING PROTEIN-RELATED"/>
    <property type="match status" value="1"/>
</dbReference>
<dbReference type="AlphaFoldDB" id="A0A669BJQ0"/>
<dbReference type="InParanoid" id="A0A669BJQ0"/>